<evidence type="ECO:0000313" key="1">
    <source>
        <dbReference type="EMBL" id="ARO88801.1"/>
    </source>
</evidence>
<accession>A0A1W6SSM4</accession>
<name>A0A1W6SSM4_9PROT</name>
<dbReference type="AlphaFoldDB" id="A0A1W6SSM4"/>
<proteinExistence type="predicted"/>
<dbReference type="RefSeq" id="WP_081607205.1">
    <property type="nucleotide sequence ID" value="NZ_CP021106.3"/>
</dbReference>
<evidence type="ECO:0008006" key="3">
    <source>
        <dbReference type="Google" id="ProtNLM"/>
    </source>
</evidence>
<sequence length="140" mass="15974">MVNQDHQLQKKEEYAISKDNVLVLKNPGIASEMSGVLTQVLRDGAQQMLARAIKAEVAEFLECYWFDRDQAGRARMVRNGHLPERTIQKGLGEVGIKAPRVRDRASKIRFTSAILPPYLRRTKTIELLSFPSKNRLPRVM</sequence>
<organism evidence="1 2">
    <name type="scientific">Nitrosospira lacus</name>
    <dbReference type="NCBI Taxonomy" id="1288494"/>
    <lineage>
        <taxon>Bacteria</taxon>
        <taxon>Pseudomonadati</taxon>
        <taxon>Pseudomonadota</taxon>
        <taxon>Betaproteobacteria</taxon>
        <taxon>Nitrosomonadales</taxon>
        <taxon>Nitrosomonadaceae</taxon>
        <taxon>Nitrosospira</taxon>
    </lineage>
</organism>
<protein>
    <recommendedName>
        <fullName evidence="3">Mutator family transposase</fullName>
    </recommendedName>
</protein>
<dbReference type="KEGG" id="nlc:EBAPG3_014055"/>
<evidence type="ECO:0000313" key="2">
    <source>
        <dbReference type="Proteomes" id="UP000012179"/>
    </source>
</evidence>
<keyword evidence="2" id="KW-1185">Reference proteome</keyword>
<dbReference type="Proteomes" id="UP000012179">
    <property type="component" value="Chromosome"/>
</dbReference>
<dbReference type="eggNOG" id="COG3328">
    <property type="taxonomic scope" value="Bacteria"/>
</dbReference>
<gene>
    <name evidence="1" type="ORF">EBAPG3_014055</name>
</gene>
<dbReference type="OrthoDB" id="8549055at2"/>
<dbReference type="EMBL" id="CP021106">
    <property type="protein sequence ID" value="ARO88801.1"/>
    <property type="molecule type" value="Genomic_DNA"/>
</dbReference>
<reference evidence="1 2" key="1">
    <citation type="journal article" date="2015" name="Int. J. Syst. Evol. Microbiol.">
        <title>Nitrosospira lacus sp. nov., a psychrotolerant, ammonia-oxidizing bacterium from sandy lake sediment.</title>
        <authorList>
            <person name="Urakawa H."/>
            <person name="Garcia J.C."/>
            <person name="Nielsen J.L."/>
            <person name="Le V.Q."/>
            <person name="Kozlowski J.A."/>
            <person name="Stein L.Y."/>
            <person name="Lim C.K."/>
            <person name="Pommerening-Roser A."/>
            <person name="Martens-Habbena W."/>
            <person name="Stahl D.A."/>
            <person name="Klotz M.G."/>
        </authorList>
    </citation>
    <scope>NUCLEOTIDE SEQUENCE [LARGE SCALE GENOMIC DNA]</scope>
    <source>
        <strain evidence="1 2">APG3</strain>
    </source>
</reference>